<reference evidence="4" key="3">
    <citation type="journal article" date="2019" name="Int. J. Syst. Evol. Microbiol.">
        <title>The Global Catalogue of Microorganisms (GCM) 10K type strain sequencing project: providing services to taxonomists for standard genome sequencing and annotation.</title>
        <authorList>
            <consortium name="The Broad Institute Genomics Platform"/>
            <consortium name="The Broad Institute Genome Sequencing Center for Infectious Disease"/>
            <person name="Wu L."/>
            <person name="Ma J."/>
        </authorList>
    </citation>
    <scope>NUCLEOTIDE SEQUENCE [LARGE SCALE GENOMIC DNA]</scope>
    <source>
        <strain evidence="4">CGMCC 1.8884</strain>
    </source>
</reference>
<reference evidence="3" key="1">
    <citation type="journal article" date="2014" name="Int. J. Syst. Evol. Microbiol.">
        <title>Complete genome of a new Firmicutes species belonging to the dominant human colonic microbiota ('Ruminococcus bicirculans') reveals two chromosomes and a selective capacity to utilize plant glucans.</title>
        <authorList>
            <consortium name="NISC Comparative Sequencing Program"/>
            <person name="Wegmann U."/>
            <person name="Louis P."/>
            <person name="Goesmann A."/>
            <person name="Henrissat B."/>
            <person name="Duncan S.H."/>
            <person name="Flint H.J."/>
        </authorList>
    </citation>
    <scope>NUCLEOTIDE SEQUENCE</scope>
    <source>
        <strain evidence="3">CGMCC 1.8884</strain>
    </source>
</reference>
<evidence type="ECO:0000313" key="2">
    <source>
        <dbReference type="EMBL" id="GGI75509.1"/>
    </source>
</evidence>
<name>A0AAV4K2G5_9DEIO</name>
<sequence>MSPNFPDPAVLAQVLTSPAQLNAAGVPHILSASLGGAVRARLPESHPLRSPLRKQAVDLALRHAHIRAELRPLLAAWAREGIPALLFKGFALAEFEYATPGERFYGDVDLLLPEAPEMVARAAHIALAYGWRIDGLYAHPERWTHESMHLFSPGGHVRIDVHRWVVAQSVGVTPTKARKLTSDIWQRASQVDWEGISVYRPAPLDAAVVNIALGRCWGGDSGGLKPADYLDLQVLCQNHRLSSETLRRHASEVGGSATWAAFQRCCSPEEGHLQLDVRQTAPVIAQGLSGDGLKVERGLWTARWRLLRWLWPQLLPALFDVMAAWWAVRQGGDPRTHLARWTPSAASVRRRLGYSALSARLTAVSWWTRLLYPRQRKRGVCVPRAYATYRNLYRAGHPAVFVSGAGRHGAEFVAHAWIEDDRGTLELYGEPQNRQNFKVVFSYPGEP</sequence>
<dbReference type="AlphaFoldDB" id="A0AAV4K2G5"/>
<reference evidence="2" key="4">
    <citation type="submission" date="2023-08" db="EMBL/GenBank/DDBJ databases">
        <authorList>
            <person name="Sun Q."/>
            <person name="Zhou Y."/>
        </authorList>
    </citation>
    <scope>NUCLEOTIDE SEQUENCE</scope>
    <source>
        <strain evidence="3">CGMCC 1.8884</strain>
        <strain evidence="2">CGMCC 1.8885</strain>
    </source>
</reference>
<protein>
    <recommendedName>
        <fullName evidence="1">Microcin J25-processing protein McjB C-terminal domain-containing protein</fullName>
    </recommendedName>
</protein>
<dbReference type="EMBL" id="BMMA01000004">
    <property type="protein sequence ID" value="GGI75509.1"/>
    <property type="molecule type" value="Genomic_DNA"/>
</dbReference>
<keyword evidence="4" id="KW-1185">Reference proteome</keyword>
<evidence type="ECO:0000313" key="5">
    <source>
        <dbReference type="Proteomes" id="UP000652720"/>
    </source>
</evidence>
<dbReference type="Proteomes" id="UP000652720">
    <property type="component" value="Unassembled WGS sequence"/>
</dbReference>
<evidence type="ECO:0000259" key="1">
    <source>
        <dbReference type="Pfam" id="PF13471"/>
    </source>
</evidence>
<dbReference type="Pfam" id="PF13471">
    <property type="entry name" value="Transglut_core3"/>
    <property type="match status" value="1"/>
</dbReference>
<accession>A0AAV4K2G5</accession>
<dbReference type="Proteomes" id="UP000630135">
    <property type="component" value="Unassembled WGS sequence"/>
</dbReference>
<organism evidence="2 5">
    <name type="scientific">Deinococcus wulumuqiensis</name>
    <dbReference type="NCBI Taxonomy" id="980427"/>
    <lineage>
        <taxon>Bacteria</taxon>
        <taxon>Thermotogati</taxon>
        <taxon>Deinococcota</taxon>
        <taxon>Deinococci</taxon>
        <taxon>Deinococcales</taxon>
        <taxon>Deinococcaceae</taxon>
        <taxon>Deinococcus</taxon>
    </lineage>
</organism>
<evidence type="ECO:0000313" key="4">
    <source>
        <dbReference type="Proteomes" id="UP000630135"/>
    </source>
</evidence>
<dbReference type="EMBL" id="BMLZ01000003">
    <property type="protein sequence ID" value="GGP28736.1"/>
    <property type="molecule type" value="Genomic_DNA"/>
</dbReference>
<dbReference type="Pfam" id="PF14907">
    <property type="entry name" value="NTP_transf_5"/>
    <property type="match status" value="1"/>
</dbReference>
<dbReference type="NCBIfam" id="NF033537">
    <property type="entry name" value="lasso_biosyn_B2"/>
    <property type="match status" value="1"/>
</dbReference>
<dbReference type="InterPro" id="IPR053521">
    <property type="entry name" value="McjB-like"/>
</dbReference>
<comment type="caution">
    <text evidence="2">The sequence shown here is derived from an EMBL/GenBank/DDBJ whole genome shotgun (WGS) entry which is preliminary data.</text>
</comment>
<reference evidence="2" key="2">
    <citation type="journal article" date="2014" name="Int. J. Syst. Evol. Microbiol.">
        <title>Complete genome sequence of Corynebacterium casei LMG S-19264T (=DSM 44701T), isolated from a smear-ripened cheese.</title>
        <authorList>
            <consortium name="US DOE Joint Genome Institute (JGI-PGF)"/>
            <person name="Walter F."/>
            <person name="Albersmeier A."/>
            <person name="Kalinowski J."/>
            <person name="Ruckert C."/>
        </authorList>
    </citation>
    <scope>NUCLEOTIDE SEQUENCE</scope>
    <source>
        <strain evidence="2">CGMCC 1.8885</strain>
    </source>
</reference>
<evidence type="ECO:0000313" key="3">
    <source>
        <dbReference type="EMBL" id="GGP28736.1"/>
    </source>
</evidence>
<feature type="domain" description="Microcin J25-processing protein McjB C-terminal" evidence="1">
    <location>
        <begin position="354"/>
        <end position="441"/>
    </location>
</feature>
<proteinExistence type="predicted"/>
<dbReference type="InterPro" id="IPR032708">
    <property type="entry name" value="McjB_C"/>
</dbReference>
<gene>
    <name evidence="3" type="ORF">GCM10008021_03870</name>
    <name evidence="2" type="ORF">GCM10010914_07200</name>
</gene>
<dbReference type="InterPro" id="IPR039498">
    <property type="entry name" value="NTP_transf_5"/>
</dbReference>